<evidence type="ECO:0000313" key="2">
    <source>
        <dbReference type="Proteomes" id="UP001165960"/>
    </source>
</evidence>
<gene>
    <name evidence="1" type="primary">ACBD5</name>
    <name evidence="1" type="ORF">DSO57_1017759</name>
</gene>
<dbReference type="Proteomes" id="UP001165960">
    <property type="component" value="Unassembled WGS sequence"/>
</dbReference>
<keyword evidence="2" id="KW-1185">Reference proteome</keyword>
<proteinExistence type="predicted"/>
<name>A0ACC2RJ49_9FUNG</name>
<evidence type="ECO:0000313" key="1">
    <source>
        <dbReference type="EMBL" id="KAJ9050079.1"/>
    </source>
</evidence>
<accession>A0ACC2RJ49</accession>
<dbReference type="EMBL" id="QTSX02007175">
    <property type="protein sequence ID" value="KAJ9050079.1"/>
    <property type="molecule type" value="Genomic_DNA"/>
</dbReference>
<sequence>MGAISKRKFEQALTVMRQLPSNLQPTHEEKLKLYGYYKQSVYGPSPNRKSYLCHPLEFAKWEAWYGVRNLSSSEAQEHYFATVIKFLEKFIDRPYIADIVHSLERGRRISEIQVSLPFTRDYCTTDDDSKFTTVEETDSISNFHYNDSLCLLSSPTFSHETPDECSDDSSDDGASLSTCTVKAYNSSGTLTNRSSHHNLSPDAERALESLQTQVAALNERLEVMRYQLERRDLTQVKKPSSGWKSVAMGFLRNALVNLMVVGFITMRGSQGQSPSKRMLFFQLIFPFSSFLKLILKTMQKLIR</sequence>
<comment type="caution">
    <text evidence="1">The sequence shown here is derived from an EMBL/GenBank/DDBJ whole genome shotgun (WGS) entry which is preliminary data.</text>
</comment>
<organism evidence="1 2">
    <name type="scientific">Entomophthora muscae</name>
    <dbReference type="NCBI Taxonomy" id="34485"/>
    <lineage>
        <taxon>Eukaryota</taxon>
        <taxon>Fungi</taxon>
        <taxon>Fungi incertae sedis</taxon>
        <taxon>Zoopagomycota</taxon>
        <taxon>Entomophthoromycotina</taxon>
        <taxon>Entomophthoromycetes</taxon>
        <taxon>Entomophthorales</taxon>
        <taxon>Entomophthoraceae</taxon>
        <taxon>Entomophthora</taxon>
    </lineage>
</organism>
<reference evidence="1" key="1">
    <citation type="submission" date="2022-04" db="EMBL/GenBank/DDBJ databases">
        <title>Genome of the entomopathogenic fungus Entomophthora muscae.</title>
        <authorList>
            <person name="Elya C."/>
            <person name="Lovett B.R."/>
            <person name="Lee E."/>
            <person name="Macias A.M."/>
            <person name="Hajek A.E."/>
            <person name="De Bivort B.L."/>
            <person name="Kasson M.T."/>
            <person name="De Fine Licht H.H."/>
            <person name="Stajich J.E."/>
        </authorList>
    </citation>
    <scope>NUCLEOTIDE SEQUENCE</scope>
    <source>
        <strain evidence="1">Berkeley</strain>
    </source>
</reference>
<protein>
    <submittedName>
        <fullName evidence="1">Acyl-CoA binding domain containing 5</fullName>
    </submittedName>
</protein>